<evidence type="ECO:0000259" key="10">
    <source>
        <dbReference type="Pfam" id="PF04290"/>
    </source>
</evidence>
<keyword evidence="7 9" id="KW-0472">Membrane</keyword>
<keyword evidence="6 9" id="KW-1133">Transmembrane helix</keyword>
<gene>
    <name evidence="11" type="ORF">AA81_11975</name>
</gene>
<keyword evidence="5 9" id="KW-0812">Transmembrane</keyword>
<dbReference type="GO" id="GO:0022857">
    <property type="term" value="F:transmembrane transporter activity"/>
    <property type="evidence" value="ECO:0007669"/>
    <property type="project" value="TreeGrafter"/>
</dbReference>
<reference evidence="11 12" key="1">
    <citation type="submission" date="2014-01" db="EMBL/GenBank/DDBJ databases">
        <title>Comparative genomics of Petrotoga.</title>
        <authorList>
            <person name="Chow K."/>
            <person name="Charchuk R."/>
            <person name="Nesbo C.L."/>
        </authorList>
    </citation>
    <scope>NUCLEOTIDE SEQUENCE [LARGE SCALE GENOMIC DNA]</scope>
    <source>
        <strain evidence="11 12">DSM 16923</strain>
    </source>
</reference>
<comment type="caution">
    <text evidence="11">The sequence shown here is derived from an EMBL/GenBank/DDBJ whole genome shotgun (WGS) entry which is preliminary data.</text>
</comment>
<proteinExistence type="inferred from homology"/>
<dbReference type="Proteomes" id="UP000236950">
    <property type="component" value="Unassembled WGS sequence"/>
</dbReference>
<organism evidence="11 12">
    <name type="scientific">Petrotoga halophila DSM 16923</name>
    <dbReference type="NCBI Taxonomy" id="1122953"/>
    <lineage>
        <taxon>Bacteria</taxon>
        <taxon>Thermotogati</taxon>
        <taxon>Thermotogota</taxon>
        <taxon>Thermotogae</taxon>
        <taxon>Petrotogales</taxon>
        <taxon>Petrotogaceae</taxon>
        <taxon>Petrotoga</taxon>
    </lineage>
</organism>
<evidence type="ECO:0000256" key="4">
    <source>
        <dbReference type="ARBA" id="ARBA00022519"/>
    </source>
</evidence>
<evidence type="ECO:0000256" key="3">
    <source>
        <dbReference type="ARBA" id="ARBA00022475"/>
    </source>
</evidence>
<comment type="similarity">
    <text evidence="8">Belongs to the TRAP transporter small permease family.</text>
</comment>
<dbReference type="PANTHER" id="PTHR35011:SF5">
    <property type="entry name" value="SIALIC ACID TRAP TRANSPORTER SMALL PERMEASE PROTEIN SIAQ"/>
    <property type="match status" value="1"/>
</dbReference>
<dbReference type="AlphaFoldDB" id="A0A2S5EA30"/>
<keyword evidence="12" id="KW-1185">Reference proteome</keyword>
<feature type="transmembrane region" description="Helical" evidence="9">
    <location>
        <begin position="12"/>
        <end position="35"/>
    </location>
</feature>
<dbReference type="EMBL" id="JALY01000254">
    <property type="protein sequence ID" value="POZ89972.1"/>
    <property type="molecule type" value="Genomic_DNA"/>
</dbReference>
<accession>A0A2S5EA30</accession>
<dbReference type="PANTHER" id="PTHR35011">
    <property type="entry name" value="2,3-DIKETO-L-GULONATE TRAP TRANSPORTER SMALL PERMEASE PROTEIN YIAM"/>
    <property type="match status" value="1"/>
</dbReference>
<evidence type="ECO:0000256" key="2">
    <source>
        <dbReference type="ARBA" id="ARBA00022448"/>
    </source>
</evidence>
<evidence type="ECO:0000256" key="8">
    <source>
        <dbReference type="ARBA" id="ARBA00038436"/>
    </source>
</evidence>
<dbReference type="RefSeq" id="WP_103899179.1">
    <property type="nucleotide sequence ID" value="NZ_JALY01000254.1"/>
</dbReference>
<evidence type="ECO:0000313" key="11">
    <source>
        <dbReference type="EMBL" id="POZ89972.1"/>
    </source>
</evidence>
<evidence type="ECO:0000256" key="5">
    <source>
        <dbReference type="ARBA" id="ARBA00022692"/>
    </source>
</evidence>
<dbReference type="InterPro" id="IPR007387">
    <property type="entry name" value="TRAP_DctQ"/>
</dbReference>
<evidence type="ECO:0000256" key="1">
    <source>
        <dbReference type="ARBA" id="ARBA00004429"/>
    </source>
</evidence>
<dbReference type="Pfam" id="PF04290">
    <property type="entry name" value="DctQ"/>
    <property type="match status" value="1"/>
</dbReference>
<dbReference type="GO" id="GO:0015740">
    <property type="term" value="P:C4-dicarboxylate transport"/>
    <property type="evidence" value="ECO:0007669"/>
    <property type="project" value="TreeGrafter"/>
</dbReference>
<feature type="transmembrane region" description="Helical" evidence="9">
    <location>
        <begin position="47"/>
        <end position="64"/>
    </location>
</feature>
<comment type="subcellular location">
    <subcellularLocation>
        <location evidence="1">Cell inner membrane</location>
        <topology evidence="1">Multi-pass membrane protein</topology>
    </subcellularLocation>
</comment>
<feature type="domain" description="Tripartite ATP-independent periplasmic transporters DctQ component" evidence="10">
    <location>
        <begin position="24"/>
        <end position="152"/>
    </location>
</feature>
<name>A0A2S5EA30_9BACT</name>
<keyword evidence="3" id="KW-1003">Cell membrane</keyword>
<dbReference type="InterPro" id="IPR055348">
    <property type="entry name" value="DctQ"/>
</dbReference>
<keyword evidence="2" id="KW-0813">Transport</keyword>
<evidence type="ECO:0000256" key="6">
    <source>
        <dbReference type="ARBA" id="ARBA00022989"/>
    </source>
</evidence>
<keyword evidence="4" id="KW-0997">Cell inner membrane</keyword>
<evidence type="ECO:0000313" key="12">
    <source>
        <dbReference type="Proteomes" id="UP000236950"/>
    </source>
</evidence>
<protein>
    <recommendedName>
        <fullName evidence="10">Tripartite ATP-independent periplasmic transporters DctQ component domain-containing protein</fullName>
    </recommendedName>
</protein>
<evidence type="ECO:0000256" key="7">
    <source>
        <dbReference type="ARBA" id="ARBA00023136"/>
    </source>
</evidence>
<dbReference type="GO" id="GO:0005886">
    <property type="term" value="C:plasma membrane"/>
    <property type="evidence" value="ECO:0007669"/>
    <property type="project" value="UniProtKB-SubCell"/>
</dbReference>
<feature type="transmembrane region" description="Helical" evidence="9">
    <location>
        <begin position="85"/>
        <end position="107"/>
    </location>
</feature>
<evidence type="ECO:0000256" key="9">
    <source>
        <dbReference type="SAM" id="Phobius"/>
    </source>
</evidence>
<sequence>MHRFFERVDKIFFALLGAALLFNVAITFSQVIARYIFNSPLFWQEEMSGVTMIYLVVIGTTWGIRKSIHISISVVSNFLFKKAPIIPDILEILAYIAYSILAIIYGFQLADLTKFQTLPTLGIKQSYIYGVIPISGFIMFYFVFERIFALWKSKKEGDKI</sequence>
<feature type="transmembrane region" description="Helical" evidence="9">
    <location>
        <begin position="127"/>
        <end position="144"/>
    </location>
</feature>